<dbReference type="PANTHER" id="PTHR11092">
    <property type="entry name" value="SUGAR NUCLEOTIDE EPIMERASE RELATED"/>
    <property type="match status" value="1"/>
</dbReference>
<gene>
    <name evidence="4" type="ORF">ACFOSS_15890</name>
</gene>
<dbReference type="RefSeq" id="WP_377154447.1">
    <property type="nucleotide sequence ID" value="NZ_JBHSAF010000015.1"/>
</dbReference>
<feature type="domain" description="NAD-dependent epimerase/dehydratase" evidence="2">
    <location>
        <begin position="3"/>
        <end position="221"/>
    </location>
</feature>
<accession>A0ABV8CRU9</accession>
<proteinExistence type="inferred from homology"/>
<dbReference type="Gene3D" id="3.40.50.720">
    <property type="entry name" value="NAD(P)-binding Rossmann-like Domain"/>
    <property type="match status" value="1"/>
</dbReference>
<protein>
    <submittedName>
        <fullName evidence="4">TIGR01777 family oxidoreductase</fullName>
    </submittedName>
</protein>
<comment type="similarity">
    <text evidence="1">Belongs to the NAD(P)-dependent epimerase/dehydratase family. SDR39U1 subfamily.</text>
</comment>
<dbReference type="Pfam" id="PF08338">
    <property type="entry name" value="DUF1731"/>
    <property type="match status" value="1"/>
</dbReference>
<dbReference type="InterPro" id="IPR010099">
    <property type="entry name" value="SDR39U1"/>
</dbReference>
<feature type="domain" description="DUF1731" evidence="3">
    <location>
        <begin position="249"/>
        <end position="295"/>
    </location>
</feature>
<dbReference type="SUPFAM" id="SSF51735">
    <property type="entry name" value="NAD(P)-binding Rossmann-fold domains"/>
    <property type="match status" value="1"/>
</dbReference>
<dbReference type="NCBIfam" id="TIGR01777">
    <property type="entry name" value="yfcH"/>
    <property type="match status" value="1"/>
</dbReference>
<evidence type="ECO:0000259" key="2">
    <source>
        <dbReference type="Pfam" id="PF01370"/>
    </source>
</evidence>
<dbReference type="Pfam" id="PF01370">
    <property type="entry name" value="Epimerase"/>
    <property type="match status" value="1"/>
</dbReference>
<dbReference type="InterPro" id="IPR013549">
    <property type="entry name" value="DUF1731"/>
</dbReference>
<reference evidence="5" key="1">
    <citation type="journal article" date="2019" name="Int. J. Syst. Evol. Microbiol.">
        <title>The Global Catalogue of Microorganisms (GCM) 10K type strain sequencing project: providing services to taxonomists for standard genome sequencing and annotation.</title>
        <authorList>
            <consortium name="The Broad Institute Genomics Platform"/>
            <consortium name="The Broad Institute Genome Sequencing Center for Infectious Disease"/>
            <person name="Wu L."/>
            <person name="Ma J."/>
        </authorList>
    </citation>
    <scope>NUCLEOTIDE SEQUENCE [LARGE SCALE GENOMIC DNA]</scope>
    <source>
        <strain evidence="5">CCUG 54939</strain>
    </source>
</reference>
<dbReference type="InterPro" id="IPR036291">
    <property type="entry name" value="NAD(P)-bd_dom_sf"/>
</dbReference>
<dbReference type="InterPro" id="IPR001509">
    <property type="entry name" value="Epimerase_deHydtase"/>
</dbReference>
<dbReference type="EMBL" id="JBHSAF010000015">
    <property type="protein sequence ID" value="MFC3914926.1"/>
    <property type="molecule type" value="Genomic_DNA"/>
</dbReference>
<name>A0ABV8CRU9_9GAMM</name>
<keyword evidence="5" id="KW-1185">Reference proteome</keyword>
<evidence type="ECO:0000313" key="5">
    <source>
        <dbReference type="Proteomes" id="UP001595692"/>
    </source>
</evidence>
<dbReference type="PANTHER" id="PTHR11092:SF0">
    <property type="entry name" value="EPIMERASE FAMILY PROTEIN SDR39U1"/>
    <property type="match status" value="1"/>
</dbReference>
<organism evidence="4 5">
    <name type="scientific">Pseudaeromonas sharmana</name>
    <dbReference type="NCBI Taxonomy" id="328412"/>
    <lineage>
        <taxon>Bacteria</taxon>
        <taxon>Pseudomonadati</taxon>
        <taxon>Pseudomonadota</taxon>
        <taxon>Gammaproteobacteria</taxon>
        <taxon>Aeromonadales</taxon>
        <taxon>Aeromonadaceae</taxon>
        <taxon>Pseudaeromonas</taxon>
    </lineage>
</organism>
<comment type="caution">
    <text evidence="4">The sequence shown here is derived from an EMBL/GenBank/DDBJ whole genome shotgun (WGS) entry which is preliminary data.</text>
</comment>
<evidence type="ECO:0000313" key="4">
    <source>
        <dbReference type="EMBL" id="MFC3914926.1"/>
    </source>
</evidence>
<evidence type="ECO:0000256" key="1">
    <source>
        <dbReference type="ARBA" id="ARBA00009353"/>
    </source>
</evidence>
<dbReference type="Proteomes" id="UP001595692">
    <property type="component" value="Unassembled WGS sequence"/>
</dbReference>
<evidence type="ECO:0000259" key="3">
    <source>
        <dbReference type="Pfam" id="PF08338"/>
    </source>
</evidence>
<sequence>MQILITGATGFIGQHLVAALSTEHQLTVISRRRDKAERLFAEQVQVRRLDELNNLDAFDVIINLAGEPIADRYWTTRHKERIAQSRWLLTEALQQKLAVSQPRPRLWLNASAIGFYGQSDANGVNEYSPVAQPDFAHQVCQRWEQLATMAAEHQCRVCLLRLGIVLGKEGGVLQRLLPLYRLGLGSQLGSGKQFISWIAIDDVIAAIQFLLTRHECHGAYNLTTPYPVSQLDFSRQLARSVQRPHWLWTPAWLLRLLLGERAALLINGPAVYPQRLQEAGFTFAFPELSQALHHVLGGAPVTGRTESGPSSANSRD</sequence>